<feature type="coiled-coil region" evidence="1">
    <location>
        <begin position="327"/>
        <end position="364"/>
    </location>
</feature>
<evidence type="ECO:0000313" key="5">
    <source>
        <dbReference type="RefSeq" id="XP_019643727.1"/>
    </source>
</evidence>
<feature type="domain" description="DUF6589" evidence="3">
    <location>
        <begin position="563"/>
        <end position="898"/>
    </location>
</feature>
<keyword evidence="4" id="KW-1185">Reference proteome</keyword>
<keyword evidence="1" id="KW-0175">Coiled coil</keyword>
<dbReference type="GeneID" id="109484808"/>
<dbReference type="Proteomes" id="UP000515135">
    <property type="component" value="Unplaced"/>
</dbReference>
<protein>
    <submittedName>
        <fullName evidence="5">Uncharacterized protein LOC109484808</fullName>
    </submittedName>
</protein>
<gene>
    <name evidence="5" type="primary">LOC109484808</name>
</gene>
<feature type="compositionally biased region" description="Low complexity" evidence="2">
    <location>
        <begin position="243"/>
        <end position="298"/>
    </location>
</feature>
<evidence type="ECO:0000313" key="4">
    <source>
        <dbReference type="Proteomes" id="UP000515135"/>
    </source>
</evidence>
<evidence type="ECO:0000256" key="2">
    <source>
        <dbReference type="SAM" id="MobiDB-lite"/>
    </source>
</evidence>
<dbReference type="InterPro" id="IPR046496">
    <property type="entry name" value="DUF6589"/>
</dbReference>
<accession>A0A6P5AKW6</accession>
<evidence type="ECO:0000259" key="3">
    <source>
        <dbReference type="Pfam" id="PF20231"/>
    </source>
</evidence>
<name>A0A6P5AKW6_BRABE</name>
<feature type="compositionally biased region" description="Polar residues" evidence="2">
    <location>
        <begin position="221"/>
        <end position="242"/>
    </location>
</feature>
<feature type="region of interest" description="Disordered" evidence="2">
    <location>
        <begin position="203"/>
        <end position="308"/>
    </location>
</feature>
<organism evidence="4 5">
    <name type="scientific">Branchiostoma belcheri</name>
    <name type="common">Amphioxus</name>
    <dbReference type="NCBI Taxonomy" id="7741"/>
    <lineage>
        <taxon>Eukaryota</taxon>
        <taxon>Metazoa</taxon>
        <taxon>Chordata</taxon>
        <taxon>Cephalochordata</taxon>
        <taxon>Leptocardii</taxon>
        <taxon>Amphioxiformes</taxon>
        <taxon>Branchiostomatidae</taxon>
        <taxon>Branchiostoma</taxon>
    </lineage>
</organism>
<dbReference type="Pfam" id="PF20231">
    <property type="entry name" value="DUF6589"/>
    <property type="match status" value="1"/>
</dbReference>
<reference evidence="5" key="1">
    <citation type="submission" date="2025-08" db="UniProtKB">
        <authorList>
            <consortium name="RefSeq"/>
        </authorList>
    </citation>
    <scope>IDENTIFICATION</scope>
    <source>
        <tissue evidence="5">Gonad</tissue>
    </source>
</reference>
<dbReference type="RefSeq" id="XP_019643727.1">
    <property type="nucleotide sequence ID" value="XM_019788168.1"/>
</dbReference>
<dbReference type="KEGG" id="bbel:109484808"/>
<feature type="region of interest" description="Disordered" evidence="2">
    <location>
        <begin position="69"/>
        <end position="95"/>
    </location>
</feature>
<feature type="compositionally biased region" description="Low complexity" evidence="2">
    <location>
        <begin position="203"/>
        <end position="220"/>
    </location>
</feature>
<sequence length="898" mass="101945">MAIKPNFEGIEELFASKETAEVPQKPVEDLIADDIFLQSHPGLAQVWEEAQDKYYLNLLDTALNKLPKDIRNQTDKTTTQQKSDTGPHPLPPCPPLDLAAKQRDDPILGQLVTDKAQNVKPVAAGWQALTRDQRALLHQTLYPEKHGRVSLQTALSILRDFGVTEQSVGKYLRQVFDVRIKYGRGPASETYFEGVSLSQLPSSQFQPFQPFQPGTQPSSQVQPFQPGTPQLSSQVQPFQPGTPQLSSQVQPFQPFQPGTPQPSSQVQPFQPGTPQPSSQVQPFQPGTPQPSSQVQPFQPGTPQLSSQVQPFQPFQLGTQLPCTPAAYMCLVQSNMELQEQIRRLEEEKKALNQHLQQVNRLNQCAMWDQVDTGQVDKELSLISSSKSPLSGTIRTLEDIRSLTIEGVGVYITKNAPRLYHVIQSLMNSVYQEDDGFSSIMVISSITHARNRKSSVLQTIISLYLLLSASQHEVIQMLNHTHQCASFQTAWRAIEQFADSRAEDSPLPNTTEVWAYDNLNIMKRVRHVRKEHHAQMINWTTRLVIPVRHLPADNLGKEPQGMRQNLTTSDILPTVEDVTHLKARLVDRTVRLLVEKFKAFHQFSDNIRPSNQHVKRSTYMPLKVLDKDEAKISDNIQILLQFAKDRGLQDICKDQVVFGDQATCRNLRGAKRFRQTEDDHLQSLQWAKETPGDFHFLWEAGRTILLAFWSSPRNVGSVGHLRDLVDRRTVDSRGKNFNAVDELLHHIEEAHLTAALMKHLNMETPGDDFHVPQFDQLKDLAKDFVENLATRPISQQVDDELYKFNHRLLYHLLLYTDLRQCIRNENGPAIVEHWKLWFPLFLGTGRGNYSYECVNLIANLQADWSERTAYVATANRTVNLHGKSGHGKPVDMLVEHYNR</sequence>
<feature type="compositionally biased region" description="Low complexity" evidence="2">
    <location>
        <begin position="75"/>
        <end position="84"/>
    </location>
</feature>
<evidence type="ECO:0000256" key="1">
    <source>
        <dbReference type="SAM" id="Coils"/>
    </source>
</evidence>
<proteinExistence type="predicted"/>
<dbReference type="OrthoDB" id="2980978at2759"/>
<dbReference type="AlphaFoldDB" id="A0A6P5AKW6"/>